<organism evidence="5">
    <name type="scientific">uncultured Solirubrobacteraceae bacterium</name>
    <dbReference type="NCBI Taxonomy" id="1162706"/>
    <lineage>
        <taxon>Bacteria</taxon>
        <taxon>Bacillati</taxon>
        <taxon>Actinomycetota</taxon>
        <taxon>Thermoleophilia</taxon>
        <taxon>Solirubrobacterales</taxon>
        <taxon>Solirubrobacteraceae</taxon>
        <taxon>environmental samples</taxon>
    </lineage>
</organism>
<feature type="signal peptide" evidence="3">
    <location>
        <begin position="1"/>
        <end position="16"/>
    </location>
</feature>
<evidence type="ECO:0000259" key="4">
    <source>
        <dbReference type="Pfam" id="PF13458"/>
    </source>
</evidence>
<accession>A0A6J4T2G3</accession>
<feature type="chain" id="PRO_5039056311" description="Leucine-binding protein domain-containing protein" evidence="3">
    <location>
        <begin position="17"/>
        <end position="391"/>
    </location>
</feature>
<name>A0A6J4T2G3_9ACTN</name>
<dbReference type="EMBL" id="CADCVT010000257">
    <property type="protein sequence ID" value="CAA9511423.1"/>
    <property type="molecule type" value="Genomic_DNA"/>
</dbReference>
<evidence type="ECO:0000256" key="3">
    <source>
        <dbReference type="SAM" id="SignalP"/>
    </source>
</evidence>
<sequence length="391" mass="41815">MRRRLAALLLVTGLLAASCGDDDGITETAIVGDTLTVYSSAPLRGPYAEVARDIVRAQKLALKEAGGRAGDFSISFASLDGADPETGRWSPGRVASNARKAVQDRQTIAYLGELENGASAISVPILNEGGILQVSPRDTFGGLTARGGRGEPDKYYPSGQRTFARVVPGDDQQATELVAALRAGGVQRLFLADDRELGGTALVDRLVRLTRGTRIEIVGRARLTPDDDAEDGIEVPSGLARDVREERADAFLYAGAYRPFATEVLKAVHAANPRVDLYAPDDLALAPDLPAEAGAAGRRLLLTGVRAPDDGAAQTFARSFQSEYGTGPHPQAVFGYRAMRIVLDAVRRAGPDAKSRRRVIREALAGAQSPQIRFGRFMVRANRLVPIRSQM</sequence>
<dbReference type="Gene3D" id="3.40.50.2300">
    <property type="match status" value="2"/>
</dbReference>
<evidence type="ECO:0000313" key="5">
    <source>
        <dbReference type="EMBL" id="CAA9511423.1"/>
    </source>
</evidence>
<reference evidence="5" key="1">
    <citation type="submission" date="2020-02" db="EMBL/GenBank/DDBJ databases">
        <authorList>
            <person name="Meier V. D."/>
        </authorList>
    </citation>
    <scope>NUCLEOTIDE SEQUENCE</scope>
    <source>
        <strain evidence="5">AVDCRST_MAG85</strain>
    </source>
</reference>
<evidence type="ECO:0000256" key="1">
    <source>
        <dbReference type="ARBA" id="ARBA00010062"/>
    </source>
</evidence>
<dbReference type="AlphaFoldDB" id="A0A6J4T2G3"/>
<dbReference type="InterPro" id="IPR028081">
    <property type="entry name" value="Leu-bd"/>
</dbReference>
<dbReference type="InterPro" id="IPR051010">
    <property type="entry name" value="BCAA_transport"/>
</dbReference>
<proteinExistence type="inferred from homology"/>
<dbReference type="InterPro" id="IPR028082">
    <property type="entry name" value="Peripla_BP_I"/>
</dbReference>
<feature type="domain" description="Leucine-binding protein" evidence="4">
    <location>
        <begin position="41"/>
        <end position="364"/>
    </location>
</feature>
<evidence type="ECO:0000256" key="2">
    <source>
        <dbReference type="ARBA" id="ARBA00022729"/>
    </source>
</evidence>
<dbReference type="SUPFAM" id="SSF53822">
    <property type="entry name" value="Periplasmic binding protein-like I"/>
    <property type="match status" value="1"/>
</dbReference>
<comment type="similarity">
    <text evidence="1">Belongs to the leucine-binding protein family.</text>
</comment>
<dbReference type="PROSITE" id="PS51257">
    <property type="entry name" value="PROKAR_LIPOPROTEIN"/>
    <property type="match status" value="1"/>
</dbReference>
<dbReference type="PANTHER" id="PTHR30483:SF6">
    <property type="entry name" value="PERIPLASMIC BINDING PROTEIN OF ABC TRANSPORTER FOR NATURAL AMINO ACIDS"/>
    <property type="match status" value="1"/>
</dbReference>
<keyword evidence="2 3" id="KW-0732">Signal</keyword>
<dbReference type="PANTHER" id="PTHR30483">
    <property type="entry name" value="LEUCINE-SPECIFIC-BINDING PROTEIN"/>
    <property type="match status" value="1"/>
</dbReference>
<gene>
    <name evidence="5" type="ORF">AVDCRST_MAG85-2367</name>
</gene>
<dbReference type="Pfam" id="PF13458">
    <property type="entry name" value="Peripla_BP_6"/>
    <property type="match status" value="1"/>
</dbReference>
<protein>
    <recommendedName>
        <fullName evidence="4">Leucine-binding protein domain-containing protein</fullName>
    </recommendedName>
</protein>